<organism evidence="12 13">
    <name type="scientific">Hyella patelloides LEGE 07179</name>
    <dbReference type="NCBI Taxonomy" id="945734"/>
    <lineage>
        <taxon>Bacteria</taxon>
        <taxon>Bacillati</taxon>
        <taxon>Cyanobacteriota</taxon>
        <taxon>Cyanophyceae</taxon>
        <taxon>Pleurocapsales</taxon>
        <taxon>Hyellaceae</taxon>
        <taxon>Hyella</taxon>
    </lineage>
</organism>
<gene>
    <name evidence="12" type="ORF">H1P_630021</name>
</gene>
<dbReference type="GO" id="GO:0032259">
    <property type="term" value="P:methylation"/>
    <property type="evidence" value="ECO:0007669"/>
    <property type="project" value="UniProtKB-KW"/>
</dbReference>
<evidence type="ECO:0000256" key="5">
    <source>
        <dbReference type="ARBA" id="ARBA00022490"/>
    </source>
</evidence>
<keyword evidence="13" id="KW-1185">Reference proteome</keyword>
<dbReference type="EMBL" id="CAACVJ010000590">
    <property type="protein sequence ID" value="VEP17624.1"/>
    <property type="molecule type" value="Genomic_DNA"/>
</dbReference>
<dbReference type="Proteomes" id="UP000320055">
    <property type="component" value="Unassembled WGS sequence"/>
</dbReference>
<dbReference type="CDD" id="cd02440">
    <property type="entry name" value="AdoMet_MTases"/>
    <property type="match status" value="1"/>
</dbReference>
<evidence type="ECO:0000256" key="6">
    <source>
        <dbReference type="ARBA" id="ARBA00022603"/>
    </source>
</evidence>
<dbReference type="OrthoDB" id="9772751at2"/>
<accession>A0A563W1P0</accession>
<dbReference type="Pfam" id="PF01135">
    <property type="entry name" value="PCMT"/>
    <property type="match status" value="1"/>
</dbReference>
<keyword evidence="5" id="KW-0963">Cytoplasm</keyword>
<dbReference type="InterPro" id="IPR029063">
    <property type="entry name" value="SAM-dependent_MTases_sf"/>
</dbReference>
<evidence type="ECO:0000256" key="4">
    <source>
        <dbReference type="ARBA" id="ARBA00013346"/>
    </source>
</evidence>
<evidence type="ECO:0000313" key="13">
    <source>
        <dbReference type="Proteomes" id="UP000320055"/>
    </source>
</evidence>
<evidence type="ECO:0000256" key="3">
    <source>
        <dbReference type="ARBA" id="ARBA00011890"/>
    </source>
</evidence>
<evidence type="ECO:0000256" key="9">
    <source>
        <dbReference type="ARBA" id="ARBA00030757"/>
    </source>
</evidence>
<evidence type="ECO:0000256" key="10">
    <source>
        <dbReference type="ARBA" id="ARBA00031323"/>
    </source>
</evidence>
<proteinExistence type="inferred from homology"/>
<evidence type="ECO:0000256" key="1">
    <source>
        <dbReference type="ARBA" id="ARBA00004496"/>
    </source>
</evidence>
<reference evidence="12 13" key="1">
    <citation type="submission" date="2019-01" db="EMBL/GenBank/DDBJ databases">
        <authorList>
            <person name="Brito A."/>
        </authorList>
    </citation>
    <scope>NUCLEOTIDE SEQUENCE [LARGE SCALE GENOMIC DNA]</scope>
    <source>
        <strain evidence="12">1</strain>
    </source>
</reference>
<evidence type="ECO:0000256" key="2">
    <source>
        <dbReference type="ARBA" id="ARBA00005369"/>
    </source>
</evidence>
<dbReference type="InterPro" id="IPR000682">
    <property type="entry name" value="PCMT"/>
</dbReference>
<protein>
    <recommendedName>
        <fullName evidence="4">Protein-L-isoaspartate O-methyltransferase</fullName>
        <ecNumber evidence="3">2.1.1.77</ecNumber>
    </recommendedName>
    <alternativeName>
        <fullName evidence="11">L-isoaspartyl protein carboxyl methyltransferase</fullName>
    </alternativeName>
    <alternativeName>
        <fullName evidence="9">Protein L-isoaspartyl methyltransferase</fullName>
    </alternativeName>
    <alternativeName>
        <fullName evidence="10">Protein-beta-aspartate methyltransferase</fullName>
    </alternativeName>
</protein>
<comment type="similarity">
    <text evidence="2">Belongs to the methyltransferase superfamily. L-isoaspartyl/D-aspartyl protein methyltransferase family.</text>
</comment>
<sequence>MYFMFTAKQYQQKLLEKIQKIYSQTPISEITKQAYWAMPRHLFVKRYFDRQSRKWHNVNRWNSIWHLSEFYRDTTITLLIEDEERFVSTISQPSLVLYMLDLLQLKPGHKVFELGAGSGWNAAMISHIVGSEGHVYSLEIIPEVAKMASWAIDRLKIKNVSVINADGGEGYPAGAPYDRAIFAAGIYDLPCYFYEQIEEGGLLLMVIKNPGGWDNLFLLRKTESCFTSLESMSCGFVPVTGKYQLESLNPINIETIPEWKDLQHQEVSRMPFWWGWKGTASLNWKTMGIRSFLGITEPNFCTFKSENNEPSQPDKYFGLWEREHNSLVLAKDDFLIAYGSSVAKEHLLQKIREWVDLGMPCAANFKLKVYPIDIPLTANKNQWIVKRKDSQFLWSLK</sequence>
<dbReference type="PANTHER" id="PTHR11579:SF0">
    <property type="entry name" value="PROTEIN-L-ISOASPARTATE(D-ASPARTATE) O-METHYLTRANSFERASE"/>
    <property type="match status" value="1"/>
</dbReference>
<dbReference type="PANTHER" id="PTHR11579">
    <property type="entry name" value="PROTEIN-L-ISOASPARTATE O-METHYLTRANSFERASE"/>
    <property type="match status" value="1"/>
</dbReference>
<dbReference type="Gene3D" id="3.40.50.150">
    <property type="entry name" value="Vaccinia Virus protein VP39"/>
    <property type="match status" value="1"/>
</dbReference>
<dbReference type="AlphaFoldDB" id="A0A563W1P0"/>
<evidence type="ECO:0000256" key="11">
    <source>
        <dbReference type="ARBA" id="ARBA00031350"/>
    </source>
</evidence>
<dbReference type="GO" id="GO:0005737">
    <property type="term" value="C:cytoplasm"/>
    <property type="evidence" value="ECO:0007669"/>
    <property type="project" value="UniProtKB-SubCell"/>
</dbReference>
<evidence type="ECO:0000256" key="7">
    <source>
        <dbReference type="ARBA" id="ARBA00022679"/>
    </source>
</evidence>
<evidence type="ECO:0000313" key="12">
    <source>
        <dbReference type="EMBL" id="VEP17624.1"/>
    </source>
</evidence>
<keyword evidence="8" id="KW-0949">S-adenosyl-L-methionine</keyword>
<comment type="subcellular location">
    <subcellularLocation>
        <location evidence="1">Cytoplasm</location>
    </subcellularLocation>
</comment>
<dbReference type="SUPFAM" id="SSF53335">
    <property type="entry name" value="S-adenosyl-L-methionine-dependent methyltransferases"/>
    <property type="match status" value="1"/>
</dbReference>
<keyword evidence="7" id="KW-0808">Transferase</keyword>
<evidence type="ECO:0000256" key="8">
    <source>
        <dbReference type="ARBA" id="ARBA00022691"/>
    </source>
</evidence>
<dbReference type="GO" id="GO:0004719">
    <property type="term" value="F:protein-L-isoaspartate (D-aspartate) O-methyltransferase activity"/>
    <property type="evidence" value="ECO:0007669"/>
    <property type="project" value="UniProtKB-EC"/>
</dbReference>
<dbReference type="EC" id="2.1.1.77" evidence="3"/>
<keyword evidence="6" id="KW-0489">Methyltransferase</keyword>
<name>A0A563W1P0_9CYAN</name>